<name>C8W079_DESAS</name>
<gene>
    <name evidence="8" type="ordered locus">Dtox_2321</name>
</gene>
<dbReference type="Pfam" id="PF00155">
    <property type="entry name" value="Aminotran_1_2"/>
    <property type="match status" value="1"/>
</dbReference>
<proteinExistence type="inferred from homology"/>
<evidence type="ECO:0000256" key="3">
    <source>
        <dbReference type="ARBA" id="ARBA00022576"/>
    </source>
</evidence>
<dbReference type="OrthoDB" id="9803354at2"/>
<dbReference type="GO" id="GO:0030170">
    <property type="term" value="F:pyridoxal phosphate binding"/>
    <property type="evidence" value="ECO:0007669"/>
    <property type="project" value="InterPro"/>
</dbReference>
<dbReference type="InterPro" id="IPR015422">
    <property type="entry name" value="PyrdxlP-dep_Trfase_small"/>
</dbReference>
<dbReference type="STRING" id="485916.Dtox_2321"/>
<dbReference type="RefSeq" id="WP_015757835.1">
    <property type="nucleotide sequence ID" value="NC_013216.1"/>
</dbReference>
<dbReference type="SUPFAM" id="SSF53383">
    <property type="entry name" value="PLP-dependent transferases"/>
    <property type="match status" value="1"/>
</dbReference>
<dbReference type="Proteomes" id="UP000002217">
    <property type="component" value="Chromosome"/>
</dbReference>
<evidence type="ECO:0000313" key="9">
    <source>
        <dbReference type="Proteomes" id="UP000002217"/>
    </source>
</evidence>
<keyword evidence="4 6" id="KW-0808">Transferase</keyword>
<dbReference type="PANTHER" id="PTHR46383">
    <property type="entry name" value="ASPARTATE AMINOTRANSFERASE"/>
    <property type="match status" value="1"/>
</dbReference>
<feature type="domain" description="Aminotransferase class I/classII large" evidence="7">
    <location>
        <begin position="31"/>
        <end position="389"/>
    </location>
</feature>
<dbReference type="FunFam" id="3.40.640.10:FF:000033">
    <property type="entry name" value="Aspartate aminotransferase"/>
    <property type="match status" value="1"/>
</dbReference>
<organism evidence="8 9">
    <name type="scientific">Desulfofarcimen acetoxidans (strain ATCC 49208 / DSM 771 / KCTC 5769 / VKM B-1644 / 5575)</name>
    <name type="common">Desulfotomaculum acetoxidans</name>
    <dbReference type="NCBI Taxonomy" id="485916"/>
    <lineage>
        <taxon>Bacteria</taxon>
        <taxon>Bacillati</taxon>
        <taxon>Bacillota</taxon>
        <taxon>Clostridia</taxon>
        <taxon>Eubacteriales</taxon>
        <taxon>Peptococcaceae</taxon>
        <taxon>Desulfofarcimen</taxon>
    </lineage>
</organism>
<dbReference type="AlphaFoldDB" id="C8W079"/>
<comment type="cofactor">
    <cofactor evidence="1 6">
        <name>pyridoxal 5'-phosphate</name>
        <dbReference type="ChEBI" id="CHEBI:597326"/>
    </cofactor>
</comment>
<evidence type="ECO:0000256" key="4">
    <source>
        <dbReference type="ARBA" id="ARBA00022679"/>
    </source>
</evidence>
<keyword evidence="3 6" id="KW-0032">Aminotransferase</keyword>
<evidence type="ECO:0000313" key="8">
    <source>
        <dbReference type="EMBL" id="ACV63134.1"/>
    </source>
</evidence>
<dbReference type="PRINTS" id="PR00753">
    <property type="entry name" value="ACCSYNTHASE"/>
</dbReference>
<dbReference type="KEGG" id="dae:Dtox_2321"/>
<dbReference type="PANTHER" id="PTHR46383:SF1">
    <property type="entry name" value="ASPARTATE AMINOTRANSFERASE"/>
    <property type="match status" value="1"/>
</dbReference>
<dbReference type="EMBL" id="CP001720">
    <property type="protein sequence ID" value="ACV63134.1"/>
    <property type="molecule type" value="Genomic_DNA"/>
</dbReference>
<keyword evidence="5" id="KW-0663">Pyridoxal phosphate</keyword>
<dbReference type="InterPro" id="IPR015424">
    <property type="entry name" value="PyrdxlP-dep_Trfase"/>
</dbReference>
<dbReference type="InterPro" id="IPR050596">
    <property type="entry name" value="AspAT/PAT-like"/>
</dbReference>
<dbReference type="InterPro" id="IPR004838">
    <property type="entry name" value="NHTrfase_class1_PyrdxlP-BS"/>
</dbReference>
<dbReference type="eggNOG" id="COG0436">
    <property type="taxonomic scope" value="Bacteria"/>
</dbReference>
<evidence type="ECO:0000256" key="1">
    <source>
        <dbReference type="ARBA" id="ARBA00001933"/>
    </source>
</evidence>
<dbReference type="PROSITE" id="PS00105">
    <property type="entry name" value="AA_TRANSFER_CLASS_1"/>
    <property type="match status" value="1"/>
</dbReference>
<dbReference type="InterPro" id="IPR004839">
    <property type="entry name" value="Aminotransferase_I/II_large"/>
</dbReference>
<sequence>MRLSYRAARISPSPTLSIDAQAKKMKAEGEKVVNFGVGEPDFDTPEHIKAAAVEAIQAGLTKYTPVAGIEPLKKAIVNKLKVDNKLDFQTNQIVVSSGAKHSLYNTFQVLCQEGDEVILPAPYWVSYMEQIKLTGAVPRIIEAREENGYKITPEEFSRAVNEKTRAVLINSPSNPTGAVYTRAELEALGEIIVKHNITVISDEIYEKLIYDNLEHISIASLSSELKELTIIINGVSKAYAMTGWRIGYAAAPVQIAKAMSDLQSHATSNASSIAQAASVAAIQGNQQPLETMRVEFAKRRDYMLQRLQAIPGVKCEKPGGAFYLFPDISGYFGKSYKSRIINSSTDLAELLLQEVKVALVPGIAFGCDKNFRLSYATSMENIKEGLDRIADFLVKIN</sequence>
<dbReference type="GO" id="GO:0006520">
    <property type="term" value="P:amino acid metabolic process"/>
    <property type="evidence" value="ECO:0007669"/>
    <property type="project" value="InterPro"/>
</dbReference>
<keyword evidence="9" id="KW-1185">Reference proteome</keyword>
<accession>C8W079</accession>
<dbReference type="CDD" id="cd00609">
    <property type="entry name" value="AAT_like"/>
    <property type="match status" value="1"/>
</dbReference>
<evidence type="ECO:0000256" key="2">
    <source>
        <dbReference type="ARBA" id="ARBA00007441"/>
    </source>
</evidence>
<evidence type="ECO:0000256" key="5">
    <source>
        <dbReference type="ARBA" id="ARBA00022898"/>
    </source>
</evidence>
<dbReference type="Gene3D" id="3.40.640.10">
    <property type="entry name" value="Type I PLP-dependent aspartate aminotransferase-like (Major domain)"/>
    <property type="match status" value="1"/>
</dbReference>
<comment type="similarity">
    <text evidence="2 6">Belongs to the class-I pyridoxal-phosphate-dependent aminotransferase family.</text>
</comment>
<evidence type="ECO:0000259" key="7">
    <source>
        <dbReference type="Pfam" id="PF00155"/>
    </source>
</evidence>
<dbReference type="EC" id="2.6.1.-" evidence="6"/>
<dbReference type="InterPro" id="IPR015421">
    <property type="entry name" value="PyrdxlP-dep_Trfase_major"/>
</dbReference>
<reference evidence="8 9" key="1">
    <citation type="journal article" date="2009" name="Stand. Genomic Sci.">
        <title>Complete genome sequence of Desulfotomaculum acetoxidans type strain (5575).</title>
        <authorList>
            <person name="Spring S."/>
            <person name="Lapidus A."/>
            <person name="Schroder M."/>
            <person name="Gleim D."/>
            <person name="Sims D."/>
            <person name="Meincke L."/>
            <person name="Glavina Del Rio T."/>
            <person name="Tice H."/>
            <person name="Copeland A."/>
            <person name="Cheng J.F."/>
            <person name="Lucas S."/>
            <person name="Chen F."/>
            <person name="Nolan M."/>
            <person name="Bruce D."/>
            <person name="Goodwin L."/>
            <person name="Pitluck S."/>
            <person name="Ivanova N."/>
            <person name="Mavromatis K."/>
            <person name="Mikhailova N."/>
            <person name="Pati A."/>
            <person name="Chen A."/>
            <person name="Palaniappan K."/>
            <person name="Land M."/>
            <person name="Hauser L."/>
            <person name="Chang Y.J."/>
            <person name="Jeffries C.D."/>
            <person name="Chain P."/>
            <person name="Saunders E."/>
            <person name="Brettin T."/>
            <person name="Detter J.C."/>
            <person name="Goker M."/>
            <person name="Bristow J."/>
            <person name="Eisen J.A."/>
            <person name="Markowitz V."/>
            <person name="Hugenholtz P."/>
            <person name="Kyrpides N.C."/>
            <person name="Klenk H.P."/>
            <person name="Han C."/>
        </authorList>
    </citation>
    <scope>NUCLEOTIDE SEQUENCE [LARGE SCALE GENOMIC DNA]</scope>
    <source>
        <strain evidence="9">ATCC 49208 / DSM 771 / VKM B-1644</strain>
    </source>
</reference>
<dbReference type="GO" id="GO:0008483">
    <property type="term" value="F:transaminase activity"/>
    <property type="evidence" value="ECO:0007669"/>
    <property type="project" value="UniProtKB-KW"/>
</dbReference>
<dbReference type="Gene3D" id="3.90.1150.10">
    <property type="entry name" value="Aspartate Aminotransferase, domain 1"/>
    <property type="match status" value="1"/>
</dbReference>
<dbReference type="HOGENOM" id="CLU_017584_4_3_9"/>
<evidence type="ECO:0000256" key="6">
    <source>
        <dbReference type="RuleBase" id="RU000481"/>
    </source>
</evidence>
<protein>
    <recommendedName>
        <fullName evidence="6">Aminotransferase</fullName>
        <ecNumber evidence="6">2.6.1.-</ecNumber>
    </recommendedName>
</protein>